<dbReference type="Proteomes" id="UP000831701">
    <property type="component" value="Chromosome 3"/>
</dbReference>
<keyword evidence="2" id="KW-1185">Reference proteome</keyword>
<protein>
    <submittedName>
        <fullName evidence="1">Uncharacterized protein</fullName>
    </submittedName>
</protein>
<dbReference type="EMBL" id="CM041533">
    <property type="protein sequence ID" value="KAI3374491.1"/>
    <property type="molecule type" value="Genomic_DNA"/>
</dbReference>
<sequence>MQPVGMASRDNGDVREFINQRVLENDCNPTAPPYDSLATYAYEGAGSVAESLSSLGSVSSEAEQDYHYLSDWGPRQTEWRKVLENQVVCHIYRAIASRHLPLKDIKMVHLDSHPDLLIPVNMTADTVFDKEKLFSELSIENWIMPMVYAGHVSCVAWLHPYWAQQIREGEHRMSVGRDSSTTTIRVSSTDNYFLSDGLYVIEEQLENSKPFRLDVVKVNPIQTSEGSLTEKQTEEDTGRWFAKRPRTQYEKAGEAGCSEPHFRCSATLQPAGGSNGRSSGADDDEGSTSYVVKRLSAYLDETEPYILDIDLDFFSCKNPFKELYTQEEYAILKELYSFRAPSPDADQEELDECVDHRVHQLEDLEAAFADLLEDDGEETVHQAGLTCDSVELPHHISTDEEIDRLVSAVQLFLKALPKPTLVTMSRSSLDEYCPVEQIFYQSVVASALLYAVVCWGGSLKKKDAARLDKLYKRHLSTTSNSQTPNSTMAKTKELSKDTRNKIVDLHQAGKTESAIGRAAWCEEINCGSNYNLSRSGAPRKISPCGVKMITRTVSKNPRTTRGHLVNDLQRAGTKVTKATISNTLRRQGLKSCSARRVPLLKPVHVQARLKFAREHLDDPEEDWENVIWSDETKIELFGKNSTCRVWRRKNAELHPKNTIPTVKHGGGNIMLWGCFSAKGPGRLIRVKERMNGAMYREILSENLLPSARALKMKRGWVFQHDNDPKHTARATKEWLRKKHFKVLEWPSQSPDLNPIENSLEGVESPCCPATAPKHHCSRGDLHGGMGQNTSNSPFHSTTGNVSARYETGITPAGWTFSIWGVIYTWLTLMVIYITTYVFRGSWAQYLLPYIFYFCWLCNMVLNVIWLLLWDRESMLAALVVLIMIVISNYGALFFCCAATDYYGLWLQTYHRKDLFCLRVLVQNGLALYTTWTSIASLINFSLVLHLWGVDKSTAATASLCILFGEVVGWFILENWVLDRWVRNILTVYPVVIVALVGNILKHFNSADPTPNAVFMVFCPLGGATTLYAGLPSSGVCEEEEEEEEVNNSQCDTKQFYCSKMSKITVSDRFRKVDVDEYDENKFVDEEDGGENQGGPDETEERAELLVVKVLSSFKSSDIEKAVNSLDKAGVDLLMKYIYRGFEKPSDNSSAVLLQWHEKALAVGGVGSIVRVLTARKTV</sequence>
<organism evidence="1 2">
    <name type="scientific">Scortum barcoo</name>
    <name type="common">barcoo grunter</name>
    <dbReference type="NCBI Taxonomy" id="214431"/>
    <lineage>
        <taxon>Eukaryota</taxon>
        <taxon>Metazoa</taxon>
        <taxon>Chordata</taxon>
        <taxon>Craniata</taxon>
        <taxon>Vertebrata</taxon>
        <taxon>Euteleostomi</taxon>
        <taxon>Actinopterygii</taxon>
        <taxon>Neopterygii</taxon>
        <taxon>Teleostei</taxon>
        <taxon>Neoteleostei</taxon>
        <taxon>Acanthomorphata</taxon>
        <taxon>Eupercaria</taxon>
        <taxon>Centrarchiformes</taxon>
        <taxon>Terapontoidei</taxon>
        <taxon>Terapontidae</taxon>
        <taxon>Scortum</taxon>
    </lineage>
</organism>
<accession>A0ACB8X3E8</accession>
<comment type="caution">
    <text evidence="1">The sequence shown here is derived from an EMBL/GenBank/DDBJ whole genome shotgun (WGS) entry which is preliminary data.</text>
</comment>
<reference evidence="1" key="1">
    <citation type="submission" date="2022-04" db="EMBL/GenBank/DDBJ databases">
        <title>Jade perch genome.</title>
        <authorList>
            <person name="Chao B."/>
        </authorList>
    </citation>
    <scope>NUCLEOTIDE SEQUENCE</scope>
    <source>
        <strain evidence="1">CB-2022</strain>
    </source>
</reference>
<name>A0ACB8X3E8_9TELE</name>
<evidence type="ECO:0000313" key="1">
    <source>
        <dbReference type="EMBL" id="KAI3374491.1"/>
    </source>
</evidence>
<gene>
    <name evidence="1" type="ORF">L3Q82_006311</name>
</gene>
<evidence type="ECO:0000313" key="2">
    <source>
        <dbReference type="Proteomes" id="UP000831701"/>
    </source>
</evidence>
<proteinExistence type="predicted"/>